<protein>
    <submittedName>
        <fullName evidence="1">Uncharacterized protein</fullName>
    </submittedName>
</protein>
<proteinExistence type="predicted"/>
<organism evidence="1">
    <name type="scientific">Anguilla anguilla</name>
    <name type="common">European freshwater eel</name>
    <name type="synonym">Muraena anguilla</name>
    <dbReference type="NCBI Taxonomy" id="7936"/>
    <lineage>
        <taxon>Eukaryota</taxon>
        <taxon>Metazoa</taxon>
        <taxon>Chordata</taxon>
        <taxon>Craniata</taxon>
        <taxon>Vertebrata</taxon>
        <taxon>Euteleostomi</taxon>
        <taxon>Actinopterygii</taxon>
        <taxon>Neopterygii</taxon>
        <taxon>Teleostei</taxon>
        <taxon>Anguilliformes</taxon>
        <taxon>Anguillidae</taxon>
        <taxon>Anguilla</taxon>
    </lineage>
</organism>
<dbReference type="EMBL" id="GBXM01060789">
    <property type="protein sequence ID" value="JAH47788.1"/>
    <property type="molecule type" value="Transcribed_RNA"/>
</dbReference>
<sequence>MDHLQIPHECEMECNNPSLQKKKRLLRNPGQNF</sequence>
<evidence type="ECO:0000313" key="1">
    <source>
        <dbReference type="EMBL" id="JAH47788.1"/>
    </source>
</evidence>
<dbReference type="AlphaFoldDB" id="A0A0E9T567"/>
<accession>A0A0E9T567</accession>
<reference evidence="1" key="1">
    <citation type="submission" date="2014-11" db="EMBL/GenBank/DDBJ databases">
        <authorList>
            <person name="Amaro Gonzalez C."/>
        </authorList>
    </citation>
    <scope>NUCLEOTIDE SEQUENCE</scope>
</reference>
<reference evidence="1" key="2">
    <citation type="journal article" date="2015" name="Fish Shellfish Immunol.">
        <title>Early steps in the European eel (Anguilla anguilla)-Vibrio vulnificus interaction in the gills: Role of the RtxA13 toxin.</title>
        <authorList>
            <person name="Callol A."/>
            <person name="Pajuelo D."/>
            <person name="Ebbesson L."/>
            <person name="Teles M."/>
            <person name="MacKenzie S."/>
            <person name="Amaro C."/>
        </authorList>
    </citation>
    <scope>NUCLEOTIDE SEQUENCE</scope>
</reference>
<name>A0A0E9T567_ANGAN</name>